<dbReference type="Proteomes" id="UP000466863">
    <property type="component" value="Unassembled WGS sequence"/>
</dbReference>
<protein>
    <submittedName>
        <fullName evidence="1">Uncharacterized protein</fullName>
    </submittedName>
</protein>
<accession>A0A6A7ZFJ4</accession>
<proteinExistence type="predicted"/>
<reference evidence="1 2" key="1">
    <citation type="submission" date="2019-10" db="EMBL/GenBank/DDBJ databases">
        <title>Evaluation of single-gene subtyping targets for Pseudomonas.</title>
        <authorList>
            <person name="Reichler S.J."/>
            <person name="Orsi R.H."/>
            <person name="Wiedmann M."/>
            <person name="Martin N.H."/>
            <person name="Murphy S.I."/>
        </authorList>
    </citation>
    <scope>NUCLEOTIDE SEQUENCE [LARGE SCALE GENOMIC DNA]</scope>
    <source>
        <strain evidence="1 2">FSL R10-1876</strain>
    </source>
</reference>
<organism evidence="1 2">
    <name type="scientific">Pseudomonas helleri</name>
    <dbReference type="NCBI Taxonomy" id="1608996"/>
    <lineage>
        <taxon>Bacteria</taxon>
        <taxon>Pseudomonadati</taxon>
        <taxon>Pseudomonadota</taxon>
        <taxon>Gammaproteobacteria</taxon>
        <taxon>Pseudomonadales</taxon>
        <taxon>Pseudomonadaceae</taxon>
        <taxon>Pseudomonas</taxon>
    </lineage>
</organism>
<gene>
    <name evidence="1" type="ORF">GHO28_27245</name>
</gene>
<evidence type="ECO:0000313" key="1">
    <source>
        <dbReference type="EMBL" id="MQU46162.1"/>
    </source>
</evidence>
<sequence length="60" mass="6686">MGELKAYRQEYSFCTGRSDGYLAFSVVLKCVADLKDFVMLIVMLEGESHNVAPAPNAWGR</sequence>
<dbReference type="RefSeq" id="WP_153334550.1">
    <property type="nucleotide sequence ID" value="NZ_CP181271.1"/>
</dbReference>
<evidence type="ECO:0000313" key="2">
    <source>
        <dbReference type="Proteomes" id="UP000466863"/>
    </source>
</evidence>
<dbReference type="AlphaFoldDB" id="A0A6A7ZFJ4"/>
<name>A0A6A7ZFJ4_9PSED</name>
<comment type="caution">
    <text evidence="1">The sequence shown here is derived from an EMBL/GenBank/DDBJ whole genome shotgun (WGS) entry which is preliminary data.</text>
</comment>
<dbReference type="EMBL" id="WIVV01000285">
    <property type="protein sequence ID" value="MQU46162.1"/>
    <property type="molecule type" value="Genomic_DNA"/>
</dbReference>